<comment type="caution">
    <text evidence="1">The sequence shown here is derived from an EMBL/GenBank/DDBJ whole genome shotgun (WGS) entry which is preliminary data.</text>
</comment>
<dbReference type="EMBL" id="JARULZ010000003">
    <property type="protein sequence ID" value="MEH0639762.1"/>
    <property type="molecule type" value="Genomic_DNA"/>
</dbReference>
<protein>
    <submittedName>
        <fullName evidence="1">Fic family toxin-antitoxin system, toxin component</fullName>
    </submittedName>
</protein>
<organism evidence="1 2">
    <name type="scientific">Streptomyces bottropensis</name>
    <dbReference type="NCBI Taxonomy" id="42235"/>
    <lineage>
        <taxon>Bacteria</taxon>
        <taxon>Bacillati</taxon>
        <taxon>Actinomycetota</taxon>
        <taxon>Actinomycetes</taxon>
        <taxon>Kitasatosporales</taxon>
        <taxon>Streptomycetaceae</taxon>
        <taxon>Streptomyces</taxon>
    </lineage>
</organism>
<dbReference type="RefSeq" id="WP_334662090.1">
    <property type="nucleotide sequence ID" value="NZ_JARULZ010000003.1"/>
</dbReference>
<evidence type="ECO:0000313" key="2">
    <source>
        <dbReference type="Proteomes" id="UP001310290"/>
    </source>
</evidence>
<gene>
    <name evidence="1" type="ORF">QBA35_42340</name>
</gene>
<proteinExistence type="predicted"/>
<dbReference type="InterPro" id="IPR053737">
    <property type="entry name" value="Type_II_TA_Toxin"/>
</dbReference>
<sequence length="127" mass="13663">MILHIDRAWLLDLAHRSVPGAPDVTDFGTLQAAVARHADKVMATLVYAEPHHRAAALMHQLVRCPALEYANELFGAVVAASYLTVSGAVVTVTPKGAADLAERIARDGLDVRDVAEELKGWTSRPRG</sequence>
<dbReference type="Gene3D" id="1.20.120.1870">
    <property type="entry name" value="Fic/DOC protein, Fido domain"/>
    <property type="match status" value="1"/>
</dbReference>
<name>A0ABU8B1D6_9ACTN</name>
<keyword evidence="2" id="KW-1185">Reference proteome</keyword>
<evidence type="ECO:0000313" key="1">
    <source>
        <dbReference type="EMBL" id="MEH0639762.1"/>
    </source>
</evidence>
<accession>A0ABU8B1D6</accession>
<dbReference type="Proteomes" id="UP001310290">
    <property type="component" value="Unassembled WGS sequence"/>
</dbReference>
<reference evidence="1" key="1">
    <citation type="submission" date="2023-04" db="EMBL/GenBank/DDBJ databases">
        <title>Genomic diversity of scab-causing Streptomyces spp. in the province of Quebec, Canada.</title>
        <authorList>
            <person name="Biessy A."/>
            <person name="Cadieux M."/>
            <person name="Ciotola M."/>
            <person name="Filion M."/>
        </authorList>
    </citation>
    <scope>NUCLEOTIDE SEQUENCE</scope>
    <source>
        <strain evidence="1">B21-115</strain>
    </source>
</reference>